<feature type="chain" id="PRO_5025577952" description="DUF4360 domain-containing protein" evidence="1">
    <location>
        <begin position="18"/>
        <end position="217"/>
    </location>
</feature>
<organism evidence="2 3">
    <name type="scientific">Plenodomus tracheiphilus IPT5</name>
    <dbReference type="NCBI Taxonomy" id="1408161"/>
    <lineage>
        <taxon>Eukaryota</taxon>
        <taxon>Fungi</taxon>
        <taxon>Dikarya</taxon>
        <taxon>Ascomycota</taxon>
        <taxon>Pezizomycotina</taxon>
        <taxon>Dothideomycetes</taxon>
        <taxon>Pleosporomycetidae</taxon>
        <taxon>Pleosporales</taxon>
        <taxon>Pleosporineae</taxon>
        <taxon>Leptosphaeriaceae</taxon>
        <taxon>Plenodomus</taxon>
    </lineage>
</organism>
<evidence type="ECO:0000313" key="3">
    <source>
        <dbReference type="Proteomes" id="UP000799423"/>
    </source>
</evidence>
<reference evidence="2" key="1">
    <citation type="submission" date="2020-01" db="EMBL/GenBank/DDBJ databases">
        <authorList>
            <consortium name="DOE Joint Genome Institute"/>
            <person name="Haridas S."/>
            <person name="Albert R."/>
            <person name="Binder M."/>
            <person name="Bloem J."/>
            <person name="Labutti K."/>
            <person name="Salamov A."/>
            <person name="Andreopoulos B."/>
            <person name="Baker S.E."/>
            <person name="Barry K."/>
            <person name="Bills G."/>
            <person name="Bluhm B.H."/>
            <person name="Cannon C."/>
            <person name="Castanera R."/>
            <person name="Culley D.E."/>
            <person name="Daum C."/>
            <person name="Ezra D."/>
            <person name="Gonzalez J.B."/>
            <person name="Henrissat B."/>
            <person name="Kuo A."/>
            <person name="Liang C."/>
            <person name="Lipzen A."/>
            <person name="Lutzoni F."/>
            <person name="Magnuson J."/>
            <person name="Mondo S."/>
            <person name="Nolan M."/>
            <person name="Ohm R."/>
            <person name="Pangilinan J."/>
            <person name="Park H.-J."/>
            <person name="Ramirez L."/>
            <person name="Alfaro M."/>
            <person name="Sun H."/>
            <person name="Tritt A."/>
            <person name="Yoshinaga Y."/>
            <person name="Zwiers L.-H."/>
            <person name="Turgeon B.G."/>
            <person name="Goodwin S.B."/>
            <person name="Spatafora J.W."/>
            <person name="Crous P.W."/>
            <person name="Grigoriev I.V."/>
        </authorList>
    </citation>
    <scope>NUCLEOTIDE SEQUENCE</scope>
    <source>
        <strain evidence="2">IPT5</strain>
    </source>
</reference>
<dbReference type="EMBL" id="MU006355">
    <property type="protein sequence ID" value="KAF2845064.1"/>
    <property type="molecule type" value="Genomic_DNA"/>
</dbReference>
<protein>
    <recommendedName>
        <fullName evidence="4">DUF4360 domain-containing protein</fullName>
    </recommendedName>
</protein>
<evidence type="ECO:0000313" key="2">
    <source>
        <dbReference type="EMBL" id="KAF2845064.1"/>
    </source>
</evidence>
<dbReference type="PANTHER" id="PTHR38847">
    <property type="match status" value="1"/>
</dbReference>
<keyword evidence="1" id="KW-0732">Signal</keyword>
<name>A0A6A7AQQ3_9PLEO</name>
<dbReference type="Pfam" id="PF14273">
    <property type="entry name" value="DUF4360"/>
    <property type="match status" value="1"/>
</dbReference>
<dbReference type="Proteomes" id="UP000799423">
    <property type="component" value="Unassembled WGS sequence"/>
</dbReference>
<sequence length="217" mass="22847">MFLPILLLLSLPHPTLPTAIPVTALAPVRPPKGSIPTPSLSVSLTGSGCTPSSVSVNLAPDNSALTIIFDNFVAADGPKAISSNTRALCKITLAMKTPGWVFDIASADFRGYVWLEKGVGASLVSRWKWVDGGGVDLPGKGNVQKKLTGPFEDDVLLHKDGELSDAEPSVCQKKDAKLQISMSATVDSGVTKKNGYVQGGSADAAFKEVLNISWRKC</sequence>
<dbReference type="PANTHER" id="PTHR38847:SF1">
    <property type="entry name" value="PSEUDOURIDINE SYNTHASE RSUA_RLUA-LIKE DOMAIN-CONTAINING PROTEIN"/>
    <property type="match status" value="1"/>
</dbReference>
<accession>A0A6A7AQQ3</accession>
<feature type="signal peptide" evidence="1">
    <location>
        <begin position="1"/>
        <end position="17"/>
    </location>
</feature>
<dbReference type="OrthoDB" id="152248at2759"/>
<evidence type="ECO:0008006" key="4">
    <source>
        <dbReference type="Google" id="ProtNLM"/>
    </source>
</evidence>
<dbReference type="InterPro" id="IPR025649">
    <property type="entry name" value="DUF4360"/>
</dbReference>
<dbReference type="AlphaFoldDB" id="A0A6A7AQQ3"/>
<proteinExistence type="predicted"/>
<keyword evidence="3" id="KW-1185">Reference proteome</keyword>
<gene>
    <name evidence="2" type="ORF">T440DRAFT_408842</name>
</gene>
<evidence type="ECO:0000256" key="1">
    <source>
        <dbReference type="SAM" id="SignalP"/>
    </source>
</evidence>